<sequence>MLGYVRAGENSRKSLQGFKGYKAHLIVETLSGHVAWVDKGTKCNHVASSMAPESVCEMYPSTLQVQLYYNWNALLAPSHLGEFIANYICLTTAIQIKLVLFETRSDAEPQPGPSKRLRTE</sequence>
<proteinExistence type="predicted"/>
<dbReference type="EMBL" id="BGZK01000376">
    <property type="protein sequence ID" value="GBP40100.1"/>
    <property type="molecule type" value="Genomic_DNA"/>
</dbReference>
<evidence type="ECO:0000313" key="2">
    <source>
        <dbReference type="Proteomes" id="UP000299102"/>
    </source>
</evidence>
<evidence type="ECO:0000313" key="1">
    <source>
        <dbReference type="EMBL" id="GBP40100.1"/>
    </source>
</evidence>
<organism evidence="1 2">
    <name type="scientific">Eumeta variegata</name>
    <name type="common">Bagworm moth</name>
    <name type="synonym">Eumeta japonica</name>
    <dbReference type="NCBI Taxonomy" id="151549"/>
    <lineage>
        <taxon>Eukaryota</taxon>
        <taxon>Metazoa</taxon>
        <taxon>Ecdysozoa</taxon>
        <taxon>Arthropoda</taxon>
        <taxon>Hexapoda</taxon>
        <taxon>Insecta</taxon>
        <taxon>Pterygota</taxon>
        <taxon>Neoptera</taxon>
        <taxon>Endopterygota</taxon>
        <taxon>Lepidoptera</taxon>
        <taxon>Glossata</taxon>
        <taxon>Ditrysia</taxon>
        <taxon>Tineoidea</taxon>
        <taxon>Psychidae</taxon>
        <taxon>Oiketicinae</taxon>
        <taxon>Eumeta</taxon>
    </lineage>
</organism>
<reference evidence="1 2" key="1">
    <citation type="journal article" date="2019" name="Commun. Biol.">
        <title>The bagworm genome reveals a unique fibroin gene that provides high tensile strength.</title>
        <authorList>
            <person name="Kono N."/>
            <person name="Nakamura H."/>
            <person name="Ohtoshi R."/>
            <person name="Tomita M."/>
            <person name="Numata K."/>
            <person name="Arakawa K."/>
        </authorList>
    </citation>
    <scope>NUCLEOTIDE SEQUENCE [LARGE SCALE GENOMIC DNA]</scope>
</reference>
<comment type="caution">
    <text evidence="1">The sequence shown here is derived from an EMBL/GenBank/DDBJ whole genome shotgun (WGS) entry which is preliminary data.</text>
</comment>
<gene>
    <name evidence="1" type="ORF">EVAR_33676_1</name>
</gene>
<dbReference type="Proteomes" id="UP000299102">
    <property type="component" value="Unassembled WGS sequence"/>
</dbReference>
<keyword evidence="2" id="KW-1185">Reference proteome</keyword>
<protein>
    <submittedName>
        <fullName evidence="1">Uncharacterized protein</fullName>
    </submittedName>
</protein>
<accession>A0A4C1VNJ7</accession>
<dbReference type="AlphaFoldDB" id="A0A4C1VNJ7"/>
<name>A0A4C1VNJ7_EUMVA</name>